<dbReference type="OrthoDB" id="9777465at2"/>
<protein>
    <recommendedName>
        <fullName evidence="10">3-isopropylmalate dehydratase small subunit</fullName>
        <ecNumber evidence="10">4.2.1.33</ecNumber>
    </recommendedName>
    <alternativeName>
        <fullName evidence="10">Alpha-IPM isomerase</fullName>
        <shortName evidence="10">IPMI</shortName>
    </alternativeName>
    <alternativeName>
        <fullName evidence="10">Isopropylmalate isomerase</fullName>
    </alternativeName>
</protein>
<dbReference type="FunFam" id="3.20.19.10:FF:000003">
    <property type="entry name" value="3-isopropylmalate dehydratase small subunit"/>
    <property type="match status" value="1"/>
</dbReference>
<accession>A0A134A5K7</accession>
<dbReference type="Gene3D" id="3.20.19.10">
    <property type="entry name" value="Aconitase, domain 4"/>
    <property type="match status" value="1"/>
</dbReference>
<dbReference type="InterPro" id="IPR033940">
    <property type="entry name" value="IPMI_Swivel"/>
</dbReference>
<comment type="pathway">
    <text evidence="3 10">Amino-acid biosynthesis; L-leucine biosynthesis; L-leucine from 3-methyl-2-oxobutanoate: step 2/4.</text>
</comment>
<comment type="similarity">
    <text evidence="4 10">Belongs to the LeuD family. LeuD type 1 subfamily.</text>
</comment>
<dbReference type="PANTHER" id="PTHR43345:SF5">
    <property type="entry name" value="3-ISOPROPYLMALATE DEHYDRATASE SMALL SUBUNIT"/>
    <property type="match status" value="1"/>
</dbReference>
<dbReference type="EC" id="4.2.1.33" evidence="10"/>
<evidence type="ECO:0000256" key="9">
    <source>
        <dbReference type="ARBA" id="ARBA00023304"/>
    </source>
</evidence>
<dbReference type="GO" id="GO:0003861">
    <property type="term" value="F:3-isopropylmalate dehydratase activity"/>
    <property type="evidence" value="ECO:0007669"/>
    <property type="project" value="UniProtKB-UniRule"/>
</dbReference>
<gene>
    <name evidence="10" type="primary">leuD</name>
    <name evidence="12" type="ORF">HMPREF3180_01651</name>
</gene>
<organism evidence="12 13">
    <name type="scientific">Leptotrichia wadei</name>
    <dbReference type="NCBI Taxonomy" id="157687"/>
    <lineage>
        <taxon>Bacteria</taxon>
        <taxon>Fusobacteriati</taxon>
        <taxon>Fusobacteriota</taxon>
        <taxon>Fusobacteriia</taxon>
        <taxon>Fusobacteriales</taxon>
        <taxon>Leptotrichiaceae</taxon>
        <taxon>Leptotrichia</taxon>
    </lineage>
</organism>
<dbReference type="InterPro" id="IPR050075">
    <property type="entry name" value="LeuD"/>
</dbReference>
<comment type="subunit">
    <text evidence="5 10">Heterodimer of LeuC and LeuD.</text>
</comment>
<dbReference type="Proteomes" id="UP000070483">
    <property type="component" value="Unassembled WGS sequence"/>
</dbReference>
<keyword evidence="9 10" id="KW-0100">Branched-chain amino acid biosynthesis</keyword>
<sequence length="191" mass="22039">MKPFTKYEGTIVPIMNDNIDTDQLIPKQYLKSIEKTGFGQYVFDEWRYNEDRTDNMDFNLNKPEYKTGTILITGDNFGCGSSREHAAWALQDYGIHVIVAGGYSGIFYMNWLNNGHLPITLPEADRIELSKLPGDAKVTVDLENNKLIANGKEYVFELEESWKQRLLKGLDSIGLTLQHEDEIRKYEENHR</sequence>
<dbReference type="PANTHER" id="PTHR43345">
    <property type="entry name" value="3-ISOPROPYLMALATE DEHYDRATASE SMALL SUBUNIT 2-RELATED-RELATED"/>
    <property type="match status" value="1"/>
</dbReference>
<dbReference type="InterPro" id="IPR015928">
    <property type="entry name" value="Aconitase/3IPM_dehydase_swvl"/>
</dbReference>
<comment type="catalytic activity">
    <reaction evidence="1 10">
        <text>(2R,3S)-3-isopropylmalate = (2S)-2-isopropylmalate</text>
        <dbReference type="Rhea" id="RHEA:32287"/>
        <dbReference type="ChEBI" id="CHEBI:1178"/>
        <dbReference type="ChEBI" id="CHEBI:35121"/>
        <dbReference type="EC" id="4.2.1.33"/>
    </reaction>
</comment>
<proteinExistence type="inferred from homology"/>
<dbReference type="CDD" id="cd01577">
    <property type="entry name" value="IPMI_Swivel"/>
    <property type="match status" value="1"/>
</dbReference>
<dbReference type="RefSeq" id="WP_060918276.1">
    <property type="nucleotide sequence ID" value="NZ_KQ960093.1"/>
</dbReference>
<dbReference type="NCBIfam" id="NF002458">
    <property type="entry name" value="PRK01641.1"/>
    <property type="match status" value="1"/>
</dbReference>
<comment type="function">
    <text evidence="2 10">Catalyzes the isomerization between 2-isopropylmalate and 3-isopropylmalate, via the formation of 2-isopropylmaleate.</text>
</comment>
<dbReference type="AlphaFoldDB" id="A0A134A5K7"/>
<evidence type="ECO:0000256" key="10">
    <source>
        <dbReference type="HAMAP-Rule" id="MF_01031"/>
    </source>
</evidence>
<evidence type="ECO:0000256" key="7">
    <source>
        <dbReference type="ARBA" id="ARBA00022605"/>
    </source>
</evidence>
<dbReference type="HAMAP" id="MF_01031">
    <property type="entry name" value="LeuD_type1"/>
    <property type="match status" value="1"/>
</dbReference>
<reference evidence="13" key="1">
    <citation type="submission" date="2016-01" db="EMBL/GenBank/DDBJ databases">
        <authorList>
            <person name="Mitreva M."/>
            <person name="Pepin K.H."/>
            <person name="Mihindukulasuriya K.A."/>
            <person name="Fulton R."/>
            <person name="Fronick C."/>
            <person name="O'Laughlin M."/>
            <person name="Miner T."/>
            <person name="Herter B."/>
            <person name="Rosa B.A."/>
            <person name="Cordes M."/>
            <person name="Tomlinson C."/>
            <person name="Wollam A."/>
            <person name="Palsikar V.B."/>
            <person name="Mardis E.R."/>
            <person name="Wilson R.K."/>
        </authorList>
    </citation>
    <scope>NUCLEOTIDE SEQUENCE [LARGE SCALE GENOMIC DNA]</scope>
    <source>
        <strain evidence="13">KA00185</strain>
    </source>
</reference>
<dbReference type="GO" id="GO:0009316">
    <property type="term" value="C:3-isopropylmalate dehydratase complex"/>
    <property type="evidence" value="ECO:0007669"/>
    <property type="project" value="InterPro"/>
</dbReference>
<dbReference type="UniPathway" id="UPA00048">
    <property type="reaction ID" value="UER00071"/>
</dbReference>
<comment type="caution">
    <text evidence="12">The sequence shown here is derived from an EMBL/GenBank/DDBJ whole genome shotgun (WGS) entry which is preliminary data.</text>
</comment>
<evidence type="ECO:0000313" key="12">
    <source>
        <dbReference type="EMBL" id="KXB62994.1"/>
    </source>
</evidence>
<dbReference type="Pfam" id="PF00694">
    <property type="entry name" value="Aconitase_C"/>
    <property type="match status" value="1"/>
</dbReference>
<evidence type="ECO:0000256" key="1">
    <source>
        <dbReference type="ARBA" id="ARBA00000491"/>
    </source>
</evidence>
<name>A0A134A5K7_9FUSO</name>
<evidence type="ECO:0000256" key="4">
    <source>
        <dbReference type="ARBA" id="ARBA00009845"/>
    </source>
</evidence>
<keyword evidence="7 10" id="KW-0028">Amino-acid biosynthesis</keyword>
<evidence type="ECO:0000313" key="13">
    <source>
        <dbReference type="Proteomes" id="UP000070483"/>
    </source>
</evidence>
<dbReference type="EMBL" id="LSDD01000117">
    <property type="protein sequence ID" value="KXB62994.1"/>
    <property type="molecule type" value="Genomic_DNA"/>
</dbReference>
<dbReference type="SUPFAM" id="SSF52016">
    <property type="entry name" value="LeuD/IlvD-like"/>
    <property type="match status" value="1"/>
</dbReference>
<evidence type="ECO:0000256" key="2">
    <source>
        <dbReference type="ARBA" id="ARBA00002695"/>
    </source>
</evidence>
<dbReference type="STRING" id="157687.HMPREF3180_01651"/>
<feature type="domain" description="Aconitase A/isopropylmalate dehydratase small subunit swivel" evidence="11">
    <location>
        <begin position="1"/>
        <end position="123"/>
    </location>
</feature>
<evidence type="ECO:0000256" key="5">
    <source>
        <dbReference type="ARBA" id="ARBA00011271"/>
    </source>
</evidence>
<evidence type="ECO:0000256" key="3">
    <source>
        <dbReference type="ARBA" id="ARBA00004729"/>
    </source>
</evidence>
<evidence type="ECO:0000259" key="11">
    <source>
        <dbReference type="Pfam" id="PF00694"/>
    </source>
</evidence>
<dbReference type="NCBIfam" id="TIGR00171">
    <property type="entry name" value="leuD"/>
    <property type="match status" value="1"/>
</dbReference>
<keyword evidence="8 10" id="KW-0456">Lyase</keyword>
<dbReference type="GO" id="GO:0009098">
    <property type="term" value="P:L-leucine biosynthetic process"/>
    <property type="evidence" value="ECO:0007669"/>
    <property type="project" value="UniProtKB-UniRule"/>
</dbReference>
<keyword evidence="13" id="KW-1185">Reference proteome</keyword>
<keyword evidence="6 10" id="KW-0432">Leucine biosynthesis</keyword>
<dbReference type="InterPro" id="IPR004431">
    <property type="entry name" value="3-IsopropMal_deHydase_ssu"/>
</dbReference>
<dbReference type="PATRIC" id="fig|157687.3.peg.1644"/>
<evidence type="ECO:0000256" key="8">
    <source>
        <dbReference type="ARBA" id="ARBA00023239"/>
    </source>
</evidence>
<evidence type="ECO:0000256" key="6">
    <source>
        <dbReference type="ARBA" id="ARBA00022430"/>
    </source>
</evidence>
<dbReference type="InterPro" id="IPR000573">
    <property type="entry name" value="AconitaseA/IPMdHydase_ssu_swvl"/>
</dbReference>